<gene>
    <name evidence="1" type="ORF">B8W67_06965</name>
</gene>
<evidence type="ECO:0000313" key="1">
    <source>
        <dbReference type="EMBL" id="OSC34469.1"/>
    </source>
</evidence>
<reference evidence="1 2" key="1">
    <citation type="submission" date="2017-04" db="EMBL/GenBank/DDBJ databases">
        <title>The new phylogeny of genus Mycobacterium.</title>
        <authorList>
            <person name="Tortoli E."/>
            <person name="Trovato A."/>
            <person name="Cirillo D.M."/>
        </authorList>
    </citation>
    <scope>NUCLEOTIDE SEQUENCE [LARGE SCALE GENOMIC DNA]</scope>
    <source>
        <strain evidence="1 2">KCTC 19819</strain>
    </source>
</reference>
<organism evidence="1 2">
    <name type="scientific">Mycolicibacillus koreensis</name>
    <dbReference type="NCBI Taxonomy" id="1069220"/>
    <lineage>
        <taxon>Bacteria</taxon>
        <taxon>Bacillati</taxon>
        <taxon>Actinomycetota</taxon>
        <taxon>Actinomycetes</taxon>
        <taxon>Mycobacteriales</taxon>
        <taxon>Mycobacteriaceae</taxon>
        <taxon>Mycolicibacillus</taxon>
    </lineage>
</organism>
<protein>
    <submittedName>
        <fullName evidence="1">Uncharacterized protein</fullName>
    </submittedName>
</protein>
<dbReference type="EMBL" id="NCXO01000010">
    <property type="protein sequence ID" value="OSC34469.1"/>
    <property type="molecule type" value="Genomic_DNA"/>
</dbReference>
<proteinExistence type="predicted"/>
<comment type="caution">
    <text evidence="1">The sequence shown here is derived from an EMBL/GenBank/DDBJ whole genome shotgun (WGS) entry which is preliminary data.</text>
</comment>
<dbReference type="AlphaFoldDB" id="A0AA91PFV3"/>
<sequence length="91" mass="9836">MGDPRMPGLSTYWIDAIVDVNPATMTELKSRYQPVPTTARPDVWNTLTGLLPAGGYLANDALNSAFATQQSRAKVFLAEQVPVVVITSISE</sequence>
<accession>A0AA91PFV3</accession>
<dbReference type="Proteomes" id="UP000193577">
    <property type="component" value="Unassembled WGS sequence"/>
</dbReference>
<name>A0AA91PFV3_9MYCO</name>
<keyword evidence="2" id="KW-1185">Reference proteome</keyword>
<evidence type="ECO:0000313" key="2">
    <source>
        <dbReference type="Proteomes" id="UP000193577"/>
    </source>
</evidence>